<evidence type="ECO:0000256" key="11">
    <source>
        <dbReference type="ARBA" id="ARBA00048823"/>
    </source>
</evidence>
<evidence type="ECO:0000256" key="3">
    <source>
        <dbReference type="ARBA" id="ARBA00010728"/>
    </source>
</evidence>
<keyword evidence="13" id="KW-0175">Coiled coil</keyword>
<dbReference type="InterPro" id="IPR002317">
    <property type="entry name" value="Ser-tRNA-ligase_type_1"/>
</dbReference>
<dbReference type="EC" id="6.1.1.11" evidence="12"/>
<dbReference type="SUPFAM" id="SSF46589">
    <property type="entry name" value="tRNA-binding arm"/>
    <property type="match status" value="1"/>
</dbReference>
<name>A0ABW5QAH8_9BACI</name>
<keyword evidence="4 12" id="KW-0963">Cytoplasm</keyword>
<comment type="subcellular location">
    <subcellularLocation>
        <location evidence="1 12">Cytoplasm</location>
    </subcellularLocation>
</comment>
<dbReference type="PROSITE" id="PS50862">
    <property type="entry name" value="AA_TRNA_LIGASE_II"/>
    <property type="match status" value="1"/>
</dbReference>
<evidence type="ECO:0000313" key="16">
    <source>
        <dbReference type="Proteomes" id="UP001597452"/>
    </source>
</evidence>
<organism evidence="15 16">
    <name type="scientific">Piscibacillus salipiscarius</name>
    <dbReference type="NCBI Taxonomy" id="299480"/>
    <lineage>
        <taxon>Bacteria</taxon>
        <taxon>Bacillati</taxon>
        <taxon>Bacillota</taxon>
        <taxon>Bacilli</taxon>
        <taxon>Bacillales</taxon>
        <taxon>Bacillaceae</taxon>
        <taxon>Piscibacillus</taxon>
    </lineage>
</organism>
<feature type="coiled-coil region" evidence="13">
    <location>
        <begin position="31"/>
        <end position="103"/>
    </location>
</feature>
<dbReference type="PIRSF" id="PIRSF001529">
    <property type="entry name" value="Ser-tRNA-synth_IIa"/>
    <property type="match status" value="1"/>
</dbReference>
<sequence>MLDLKYLRQNFDDVKAKLQHRGEDLTDLDHFQEWDQKRREYIQESEELKARRNEVSKEISQMKKEKQDADHLIKEMREVGDRIKEIDTNLKEVEEKLNELLLSIPNVPHESTPVGEDEDDNVEVRKWGEVREFNFDEKPHWDVATDLDIVDFERASKVTGSRFAFYKGLGARLERALINFMMDYQVDEHGYQEMMPPQMVNTESLKGTGQFPKFTEDVFKLEDWDYYLIPTAEVPVTNYHRDEILSVDDLPKKFAAYSANFRSEAGSAGRDTRGLIRQHQFNKIELVHLVKPEDSYETLEVLTGHAEKILQLLKLPYRVMSMCTGDLGFTAAKKYDIEVWLPSSDTYREISSCSNFEAFQARRAGIRFRRDAKAKPEFVHTLNGSGLAVGRTVAAILENYQEEDGSVTIPEVLRPYMGNKKRIER</sequence>
<dbReference type="PRINTS" id="PR00981">
    <property type="entry name" value="TRNASYNTHSER"/>
</dbReference>
<feature type="binding site" evidence="12">
    <location>
        <position position="285"/>
    </location>
    <ligand>
        <name>L-serine</name>
        <dbReference type="ChEBI" id="CHEBI:33384"/>
    </ligand>
</feature>
<accession>A0ABW5QAH8</accession>
<evidence type="ECO:0000256" key="12">
    <source>
        <dbReference type="HAMAP-Rule" id="MF_00176"/>
    </source>
</evidence>
<dbReference type="NCBIfam" id="TIGR00414">
    <property type="entry name" value="serS"/>
    <property type="match status" value="1"/>
</dbReference>
<dbReference type="InterPro" id="IPR010978">
    <property type="entry name" value="tRNA-bd_arm"/>
</dbReference>
<evidence type="ECO:0000256" key="8">
    <source>
        <dbReference type="ARBA" id="ARBA00022917"/>
    </source>
</evidence>
<keyword evidence="8 12" id="KW-0648">Protein biosynthesis</keyword>
<feature type="binding site" evidence="12">
    <location>
        <begin position="231"/>
        <end position="233"/>
    </location>
    <ligand>
        <name>L-serine</name>
        <dbReference type="ChEBI" id="CHEBI:33384"/>
    </ligand>
</feature>
<comment type="subunit">
    <text evidence="12">Homodimer. The tRNA molecule binds across the dimer.</text>
</comment>
<dbReference type="InterPro" id="IPR006195">
    <property type="entry name" value="aa-tRNA-synth_II"/>
</dbReference>
<evidence type="ECO:0000256" key="6">
    <source>
        <dbReference type="ARBA" id="ARBA00022741"/>
    </source>
</evidence>
<evidence type="ECO:0000256" key="1">
    <source>
        <dbReference type="ARBA" id="ARBA00004496"/>
    </source>
</evidence>
<dbReference type="Pfam" id="PF02403">
    <property type="entry name" value="Seryl_tRNA_N"/>
    <property type="match status" value="1"/>
</dbReference>
<keyword evidence="16" id="KW-1185">Reference proteome</keyword>
<keyword evidence="9 12" id="KW-0030">Aminoacyl-tRNA synthetase</keyword>
<dbReference type="RefSeq" id="WP_377328187.1">
    <property type="nucleotide sequence ID" value="NZ_JBHUMZ010000017.1"/>
</dbReference>
<evidence type="ECO:0000256" key="5">
    <source>
        <dbReference type="ARBA" id="ARBA00022598"/>
    </source>
</evidence>
<comment type="caution">
    <text evidence="12">Lacks conserved residue(s) required for the propagation of feature annotation.</text>
</comment>
<dbReference type="PANTHER" id="PTHR43697">
    <property type="entry name" value="SERYL-TRNA SYNTHETASE"/>
    <property type="match status" value="1"/>
</dbReference>
<dbReference type="InterPro" id="IPR042103">
    <property type="entry name" value="SerRS_1_N_sf"/>
</dbReference>
<evidence type="ECO:0000256" key="2">
    <source>
        <dbReference type="ARBA" id="ARBA00005045"/>
    </source>
</evidence>
<proteinExistence type="inferred from homology"/>
<comment type="function">
    <text evidence="12">Catalyzes the attachment of serine to tRNA(Ser). Is also able to aminoacylate tRNA(Sec) with serine, to form the misacylated tRNA L-seryl-tRNA(Sec), which will be further converted into selenocysteinyl-tRNA(Sec).</text>
</comment>
<comment type="catalytic activity">
    <reaction evidence="11 12">
        <text>tRNA(Ser) + L-serine + ATP = L-seryl-tRNA(Ser) + AMP + diphosphate + H(+)</text>
        <dbReference type="Rhea" id="RHEA:12292"/>
        <dbReference type="Rhea" id="RHEA-COMP:9669"/>
        <dbReference type="Rhea" id="RHEA-COMP:9703"/>
        <dbReference type="ChEBI" id="CHEBI:15378"/>
        <dbReference type="ChEBI" id="CHEBI:30616"/>
        <dbReference type="ChEBI" id="CHEBI:33019"/>
        <dbReference type="ChEBI" id="CHEBI:33384"/>
        <dbReference type="ChEBI" id="CHEBI:78442"/>
        <dbReference type="ChEBI" id="CHEBI:78533"/>
        <dbReference type="ChEBI" id="CHEBI:456215"/>
        <dbReference type="EC" id="6.1.1.11"/>
    </reaction>
</comment>
<feature type="binding site" evidence="12">
    <location>
        <begin position="262"/>
        <end position="264"/>
    </location>
    <ligand>
        <name>ATP</name>
        <dbReference type="ChEBI" id="CHEBI:30616"/>
    </ligand>
</feature>
<dbReference type="SUPFAM" id="SSF55681">
    <property type="entry name" value="Class II aaRS and biotin synthetases"/>
    <property type="match status" value="1"/>
</dbReference>
<evidence type="ECO:0000256" key="9">
    <source>
        <dbReference type="ARBA" id="ARBA00023146"/>
    </source>
</evidence>
<comment type="pathway">
    <text evidence="2 12">Aminoacyl-tRNA biosynthesis; selenocysteinyl-tRNA(Sec) biosynthesis; L-seryl-tRNA(Sec) from L-serine and tRNA(Sec): step 1/1.</text>
</comment>
<comment type="catalytic activity">
    <reaction evidence="10 12">
        <text>tRNA(Sec) + L-serine + ATP = L-seryl-tRNA(Sec) + AMP + diphosphate + H(+)</text>
        <dbReference type="Rhea" id="RHEA:42580"/>
        <dbReference type="Rhea" id="RHEA-COMP:9742"/>
        <dbReference type="Rhea" id="RHEA-COMP:10128"/>
        <dbReference type="ChEBI" id="CHEBI:15378"/>
        <dbReference type="ChEBI" id="CHEBI:30616"/>
        <dbReference type="ChEBI" id="CHEBI:33019"/>
        <dbReference type="ChEBI" id="CHEBI:33384"/>
        <dbReference type="ChEBI" id="CHEBI:78442"/>
        <dbReference type="ChEBI" id="CHEBI:78533"/>
        <dbReference type="ChEBI" id="CHEBI:456215"/>
        <dbReference type="EC" id="6.1.1.11"/>
    </reaction>
</comment>
<keyword evidence="7 12" id="KW-0067">ATP-binding</keyword>
<dbReference type="InterPro" id="IPR045864">
    <property type="entry name" value="aa-tRNA-synth_II/BPL/LPL"/>
</dbReference>
<feature type="binding site" evidence="12">
    <location>
        <begin position="349"/>
        <end position="352"/>
    </location>
    <ligand>
        <name>ATP</name>
        <dbReference type="ChEBI" id="CHEBI:30616"/>
    </ligand>
</feature>
<gene>
    <name evidence="12 15" type="primary">serS</name>
    <name evidence="15" type="ORF">ACFSW4_06420</name>
</gene>
<comment type="domain">
    <text evidence="12">Consists of two distinct domains, a catalytic core and a N-terminal extension that is involved in tRNA binding.</text>
</comment>
<dbReference type="Pfam" id="PF00587">
    <property type="entry name" value="tRNA-synt_2b"/>
    <property type="match status" value="1"/>
</dbReference>
<dbReference type="PANTHER" id="PTHR43697:SF1">
    <property type="entry name" value="SERINE--TRNA LIGASE"/>
    <property type="match status" value="1"/>
</dbReference>
<evidence type="ECO:0000256" key="13">
    <source>
        <dbReference type="SAM" id="Coils"/>
    </source>
</evidence>
<evidence type="ECO:0000256" key="7">
    <source>
        <dbReference type="ARBA" id="ARBA00022840"/>
    </source>
</evidence>
<dbReference type="Gene3D" id="3.30.930.10">
    <property type="entry name" value="Bira Bifunctional Protein, Domain 2"/>
    <property type="match status" value="1"/>
</dbReference>
<comment type="caution">
    <text evidence="15">The sequence shown here is derived from an EMBL/GenBank/DDBJ whole genome shotgun (WGS) entry which is preliminary data.</text>
</comment>
<comment type="similarity">
    <text evidence="3 12">Belongs to the class-II aminoacyl-tRNA synthetase family. Type-1 seryl-tRNA synthetase subfamily.</text>
</comment>
<dbReference type="InterPro" id="IPR002314">
    <property type="entry name" value="aa-tRNA-synt_IIb"/>
</dbReference>
<evidence type="ECO:0000259" key="14">
    <source>
        <dbReference type="PROSITE" id="PS50862"/>
    </source>
</evidence>
<evidence type="ECO:0000256" key="10">
    <source>
        <dbReference type="ARBA" id="ARBA00047929"/>
    </source>
</evidence>
<dbReference type="Gene3D" id="1.10.287.40">
    <property type="entry name" value="Serine-tRNA synthetase, tRNA binding domain"/>
    <property type="match status" value="1"/>
</dbReference>
<evidence type="ECO:0000313" key="15">
    <source>
        <dbReference type="EMBL" id="MFD2638490.1"/>
    </source>
</evidence>
<dbReference type="EMBL" id="JBHUMZ010000017">
    <property type="protein sequence ID" value="MFD2638490.1"/>
    <property type="molecule type" value="Genomic_DNA"/>
</dbReference>
<dbReference type="InterPro" id="IPR033729">
    <property type="entry name" value="SerRS_core"/>
</dbReference>
<evidence type="ECO:0000256" key="4">
    <source>
        <dbReference type="ARBA" id="ARBA00022490"/>
    </source>
</evidence>
<dbReference type="Proteomes" id="UP001597452">
    <property type="component" value="Unassembled WGS sequence"/>
</dbReference>
<dbReference type="InterPro" id="IPR015866">
    <property type="entry name" value="Ser-tRNA-synth_1_N"/>
</dbReference>
<dbReference type="CDD" id="cd00770">
    <property type="entry name" value="SerRS_core"/>
    <property type="match status" value="1"/>
</dbReference>
<protein>
    <recommendedName>
        <fullName evidence="12">Serine--tRNA ligase</fullName>
        <ecNumber evidence="12">6.1.1.11</ecNumber>
    </recommendedName>
    <alternativeName>
        <fullName evidence="12">Seryl-tRNA synthetase</fullName>
        <shortName evidence="12">SerRS</shortName>
    </alternativeName>
    <alternativeName>
        <fullName evidence="12">Seryl-tRNA(Ser/Sec) synthetase</fullName>
    </alternativeName>
</protein>
<dbReference type="GO" id="GO:0004828">
    <property type="term" value="F:serine-tRNA ligase activity"/>
    <property type="evidence" value="ECO:0007669"/>
    <property type="project" value="UniProtKB-EC"/>
</dbReference>
<dbReference type="HAMAP" id="MF_00176">
    <property type="entry name" value="Ser_tRNA_synth_type1"/>
    <property type="match status" value="1"/>
</dbReference>
<feature type="binding site" evidence="12">
    <location>
        <position position="385"/>
    </location>
    <ligand>
        <name>L-serine</name>
        <dbReference type="ChEBI" id="CHEBI:33384"/>
    </ligand>
</feature>
<keyword evidence="6 12" id="KW-0547">Nucleotide-binding</keyword>
<keyword evidence="5 12" id="KW-0436">Ligase</keyword>
<reference evidence="16" key="1">
    <citation type="journal article" date="2019" name="Int. J. Syst. Evol. Microbiol.">
        <title>The Global Catalogue of Microorganisms (GCM) 10K type strain sequencing project: providing services to taxonomists for standard genome sequencing and annotation.</title>
        <authorList>
            <consortium name="The Broad Institute Genomics Platform"/>
            <consortium name="The Broad Institute Genome Sequencing Center for Infectious Disease"/>
            <person name="Wu L."/>
            <person name="Ma J."/>
        </authorList>
    </citation>
    <scope>NUCLEOTIDE SEQUENCE [LARGE SCALE GENOMIC DNA]</scope>
    <source>
        <strain evidence="16">TISTR 1571</strain>
    </source>
</reference>
<feature type="domain" description="Aminoacyl-transfer RNA synthetases class-II family profile" evidence="14">
    <location>
        <begin position="172"/>
        <end position="410"/>
    </location>
</feature>